<dbReference type="Proteomes" id="UP000887565">
    <property type="component" value="Unplaced"/>
</dbReference>
<proteinExistence type="predicted"/>
<organism evidence="1 2">
    <name type="scientific">Romanomermis culicivorax</name>
    <name type="common">Nematode worm</name>
    <dbReference type="NCBI Taxonomy" id="13658"/>
    <lineage>
        <taxon>Eukaryota</taxon>
        <taxon>Metazoa</taxon>
        <taxon>Ecdysozoa</taxon>
        <taxon>Nematoda</taxon>
        <taxon>Enoplea</taxon>
        <taxon>Dorylaimia</taxon>
        <taxon>Mermithida</taxon>
        <taxon>Mermithoidea</taxon>
        <taxon>Mermithidae</taxon>
        <taxon>Romanomermis</taxon>
    </lineage>
</organism>
<reference evidence="2" key="1">
    <citation type="submission" date="2022-11" db="UniProtKB">
        <authorList>
            <consortium name="WormBaseParasite"/>
        </authorList>
    </citation>
    <scope>IDENTIFICATION</scope>
</reference>
<protein>
    <submittedName>
        <fullName evidence="2">Uncharacterized protein</fullName>
    </submittedName>
</protein>
<sequence>MQLSTSWITAAWTGAEDLLLDALLKWDVSKWQDGPSLGEFHAQCCSHQVSQSSKRAPLFRKQLSRCCSSPRFPFSVVDVSKQPSIIIVRVSPYSRAPLRYSRSRHNVHLVKIVNQFRTVWYQKNVKPLANEAIPGLMLQVEQNSIKAFASLVAVFNCFDNVIGLSRPLCRKLRPTIFSLCDLNSSNPNLAESKFSIKFSYCSFLDQSSVSTIFTFLQKFQFFKIFHALFFTFSSKSCMRPSFSLSLKSNLTFFSRFFLTAAIGKSSTNNDNEEEFSGCSLLTTFFCMVSTCSNKPDKRAVGKNLNLACKLLLQNLEEEKRNNSCENSITSVLEHTCTRSDQLGG</sequence>
<keyword evidence="1" id="KW-1185">Reference proteome</keyword>
<evidence type="ECO:0000313" key="2">
    <source>
        <dbReference type="WBParaSite" id="nRc.2.0.1.t00486-RA"/>
    </source>
</evidence>
<dbReference type="AlphaFoldDB" id="A0A915HGQ6"/>
<evidence type="ECO:0000313" key="1">
    <source>
        <dbReference type="Proteomes" id="UP000887565"/>
    </source>
</evidence>
<dbReference type="WBParaSite" id="nRc.2.0.1.t00486-RA">
    <property type="protein sequence ID" value="nRc.2.0.1.t00486-RA"/>
    <property type="gene ID" value="nRc.2.0.1.g00486"/>
</dbReference>
<accession>A0A915HGQ6</accession>
<name>A0A915HGQ6_ROMCU</name>